<dbReference type="Pfam" id="PF13484">
    <property type="entry name" value="Fer4_16"/>
    <property type="match status" value="1"/>
</dbReference>
<dbReference type="EC" id="1.17.99.6" evidence="7"/>
<sequence>MENYIAFDTIKSLALKAGFQDCGAIEIKKFDISFLKNWIDRGYNADMQYLERYIDIRENPSLLLENSKSVISFIVSYNIELPDNKDDNILKFASYSLFNDYHKAIKQALYELIHCIQDIYPNFKAIAFVDSAPILEKVIAKEAGLGWIGKNSLLINKTFGSKILIGEIITNFSTDYSNELEKDLCEDCNNCINSCPNKSIQKDCTINSNLCNSYQTIENKNNIPENINLKNYIFGCDICINSCPWNSKTKIKESKILSLNSKTIELLERINDNQIEKSLFNQAKKNTPLERIKFDKLLSNIEKAKTNTANSNL</sequence>
<dbReference type="GO" id="GO:0008616">
    <property type="term" value="P:tRNA queuosine(34) biosynthetic process"/>
    <property type="evidence" value="ECO:0007669"/>
    <property type="project" value="UniProtKB-KW"/>
</dbReference>
<dbReference type="SUPFAM" id="SSF54862">
    <property type="entry name" value="4Fe-4S ferredoxins"/>
    <property type="match status" value="1"/>
</dbReference>
<dbReference type="NCBIfam" id="TIGR00276">
    <property type="entry name" value="tRNA epoxyqueuosine(34) reductase QueG"/>
    <property type="match status" value="1"/>
</dbReference>
<accession>A0A644UD66</accession>
<dbReference type="InterPro" id="IPR004453">
    <property type="entry name" value="QueG"/>
</dbReference>
<keyword evidence="1" id="KW-0004">4Fe-4S</keyword>
<reference evidence="7" key="1">
    <citation type="submission" date="2019-08" db="EMBL/GenBank/DDBJ databases">
        <authorList>
            <person name="Kucharzyk K."/>
            <person name="Murdoch R.W."/>
            <person name="Higgins S."/>
            <person name="Loffler F."/>
        </authorList>
    </citation>
    <scope>NUCLEOTIDE SEQUENCE</scope>
</reference>
<dbReference type="Pfam" id="PF08331">
    <property type="entry name" value="QueG_DUF1730"/>
    <property type="match status" value="1"/>
</dbReference>
<evidence type="ECO:0000313" key="7">
    <source>
        <dbReference type="EMBL" id="MPL76877.1"/>
    </source>
</evidence>
<dbReference type="PROSITE" id="PS51379">
    <property type="entry name" value="4FE4S_FER_2"/>
    <property type="match status" value="1"/>
</dbReference>
<dbReference type="InterPro" id="IPR013542">
    <property type="entry name" value="QueG_DUF1730"/>
</dbReference>
<name>A0A644UD66_9ZZZZ</name>
<protein>
    <submittedName>
        <fullName evidence="7">Epoxyqueuosine reductase</fullName>
        <ecNumber evidence="7">1.17.99.6</ecNumber>
    </submittedName>
</protein>
<dbReference type="InterPro" id="IPR017896">
    <property type="entry name" value="4Fe4S_Fe-S-bd"/>
</dbReference>
<evidence type="ECO:0000259" key="6">
    <source>
        <dbReference type="PROSITE" id="PS51379"/>
    </source>
</evidence>
<dbReference type="GO" id="GO:0052693">
    <property type="term" value="F:epoxyqueuosine reductase activity"/>
    <property type="evidence" value="ECO:0007669"/>
    <property type="project" value="UniProtKB-EC"/>
</dbReference>
<dbReference type="PROSITE" id="PS00198">
    <property type="entry name" value="4FE4S_FER_1"/>
    <property type="match status" value="1"/>
</dbReference>
<proteinExistence type="predicted"/>
<evidence type="ECO:0000256" key="5">
    <source>
        <dbReference type="ARBA" id="ARBA00023002"/>
    </source>
</evidence>
<dbReference type="AlphaFoldDB" id="A0A644UD66"/>
<keyword evidence="4" id="KW-0671">Queuosine biosynthesis</keyword>
<dbReference type="EMBL" id="VSSQ01000101">
    <property type="protein sequence ID" value="MPL76877.1"/>
    <property type="molecule type" value="Genomic_DNA"/>
</dbReference>
<keyword evidence="5 7" id="KW-0560">Oxidoreductase</keyword>
<keyword evidence="1" id="KW-0408">Iron</keyword>
<keyword evidence="1" id="KW-0479">Metal-binding</keyword>
<dbReference type="GO" id="GO:0051539">
    <property type="term" value="F:4 iron, 4 sulfur cluster binding"/>
    <property type="evidence" value="ECO:0007669"/>
    <property type="project" value="UniProtKB-KW"/>
</dbReference>
<comment type="caution">
    <text evidence="7">The sequence shown here is derived from an EMBL/GenBank/DDBJ whole genome shotgun (WGS) entry which is preliminary data.</text>
</comment>
<evidence type="ECO:0000256" key="1">
    <source>
        <dbReference type="ARBA" id="ARBA00022485"/>
    </source>
</evidence>
<evidence type="ECO:0000256" key="4">
    <source>
        <dbReference type="ARBA" id="ARBA00022785"/>
    </source>
</evidence>
<dbReference type="InterPro" id="IPR017900">
    <property type="entry name" value="4Fe4S_Fe_S_CS"/>
</dbReference>
<feature type="domain" description="4Fe-4S ferredoxin-type" evidence="6">
    <location>
        <begin position="176"/>
        <end position="205"/>
    </location>
</feature>
<evidence type="ECO:0000256" key="3">
    <source>
        <dbReference type="ARBA" id="ARBA00022694"/>
    </source>
</evidence>
<keyword evidence="2" id="KW-0963">Cytoplasm</keyword>
<keyword evidence="1" id="KW-0411">Iron-sulfur</keyword>
<keyword evidence="3" id="KW-0819">tRNA processing</keyword>
<dbReference type="PANTHER" id="PTHR30002">
    <property type="entry name" value="EPOXYQUEUOSINE REDUCTASE"/>
    <property type="match status" value="1"/>
</dbReference>
<organism evidence="7">
    <name type="scientific">bioreactor metagenome</name>
    <dbReference type="NCBI Taxonomy" id="1076179"/>
    <lineage>
        <taxon>unclassified sequences</taxon>
        <taxon>metagenomes</taxon>
        <taxon>ecological metagenomes</taxon>
    </lineage>
</organism>
<dbReference type="PANTHER" id="PTHR30002:SF4">
    <property type="entry name" value="EPOXYQUEUOSINE REDUCTASE"/>
    <property type="match status" value="1"/>
</dbReference>
<evidence type="ECO:0000256" key="2">
    <source>
        <dbReference type="ARBA" id="ARBA00022490"/>
    </source>
</evidence>
<gene>
    <name evidence="7" type="primary">queG_10</name>
    <name evidence="7" type="ORF">SDC9_22728</name>
</gene>